<dbReference type="AlphaFoldDB" id="J9GF04"/>
<sequence>MISRSFSIDKDFCFLKYTIKLQKYKTFQIVPVHFKVTTIPTIAGIKIL</sequence>
<evidence type="ECO:0000313" key="1">
    <source>
        <dbReference type="EMBL" id="EJX05927.1"/>
    </source>
</evidence>
<accession>J9GF04</accession>
<organism evidence="1">
    <name type="scientific">gut metagenome</name>
    <dbReference type="NCBI Taxonomy" id="749906"/>
    <lineage>
        <taxon>unclassified sequences</taxon>
        <taxon>metagenomes</taxon>
        <taxon>organismal metagenomes</taxon>
    </lineage>
</organism>
<protein>
    <submittedName>
        <fullName evidence="1">Uncharacterized protein</fullName>
    </submittedName>
</protein>
<comment type="caution">
    <text evidence="1">The sequence shown here is derived from an EMBL/GenBank/DDBJ whole genome shotgun (WGS) entry which is preliminary data.</text>
</comment>
<reference evidence="1" key="1">
    <citation type="journal article" date="2012" name="PLoS ONE">
        <title>Gene sets for utilization of primary and secondary nutrition supplies in the distal gut of endangered iberian lynx.</title>
        <authorList>
            <person name="Alcaide M."/>
            <person name="Messina E."/>
            <person name="Richter M."/>
            <person name="Bargiela R."/>
            <person name="Peplies J."/>
            <person name="Huws S.A."/>
            <person name="Newbold C.J."/>
            <person name="Golyshin P.N."/>
            <person name="Simon M.A."/>
            <person name="Lopez G."/>
            <person name="Yakimov M.M."/>
            <person name="Ferrer M."/>
        </authorList>
    </citation>
    <scope>NUCLEOTIDE SEQUENCE</scope>
</reference>
<dbReference type="EMBL" id="AMCI01001327">
    <property type="protein sequence ID" value="EJX05927.1"/>
    <property type="molecule type" value="Genomic_DNA"/>
</dbReference>
<name>J9GF04_9ZZZZ</name>
<proteinExistence type="predicted"/>
<gene>
    <name evidence="1" type="ORF">EVA_05973</name>
</gene>